<keyword evidence="1 2" id="KW-0807">Transducer</keyword>
<dbReference type="PANTHER" id="PTHR32089">
    <property type="entry name" value="METHYL-ACCEPTING CHEMOTAXIS PROTEIN MCPB"/>
    <property type="match status" value="1"/>
</dbReference>
<name>H0UR24_9BACT</name>
<evidence type="ECO:0000313" key="4">
    <source>
        <dbReference type="EMBL" id="EHM10861.1"/>
    </source>
</evidence>
<evidence type="ECO:0000259" key="3">
    <source>
        <dbReference type="PROSITE" id="PS50111"/>
    </source>
</evidence>
<dbReference type="SMART" id="SM00283">
    <property type="entry name" value="MA"/>
    <property type="match status" value="1"/>
</dbReference>
<dbReference type="Gene3D" id="3.40.50.720">
    <property type="entry name" value="NAD(P)-binding Rossmann-like Domain"/>
    <property type="match status" value="1"/>
</dbReference>
<dbReference type="SUPFAM" id="SSF58104">
    <property type="entry name" value="Methyl-accepting chemotaxis protein (MCP) signaling domain"/>
    <property type="match status" value="1"/>
</dbReference>
<dbReference type="eggNOG" id="COG0840">
    <property type="taxonomic scope" value="Bacteria"/>
</dbReference>
<dbReference type="GO" id="GO:0016020">
    <property type="term" value="C:membrane"/>
    <property type="evidence" value="ECO:0007669"/>
    <property type="project" value="InterPro"/>
</dbReference>
<dbReference type="PROSITE" id="PS50111">
    <property type="entry name" value="CHEMOTAXIS_TRANSDUC_2"/>
    <property type="match status" value="1"/>
</dbReference>
<dbReference type="Proteomes" id="UP000005730">
    <property type="component" value="Chromosome"/>
</dbReference>
<keyword evidence="5" id="KW-1185">Reference proteome</keyword>
<evidence type="ECO:0000256" key="2">
    <source>
        <dbReference type="PROSITE-ProRule" id="PRU00284"/>
    </source>
</evidence>
<dbReference type="OrthoDB" id="3192at2"/>
<accession>H0UR24</accession>
<dbReference type="PANTHER" id="PTHR32089:SF112">
    <property type="entry name" value="LYSOZYME-LIKE PROTEIN-RELATED"/>
    <property type="match status" value="1"/>
</dbReference>
<sequence>MADMKIGFIGGGEGALKIMRHLMKLDFKIAGVVDISDDAPAMREARQHHIPTFKRMEDLLSRPCDLVIEVTGRDSVAKEVEEKKSPRTGLLRSQDARFLYDIIAKEDENSRVITRQIEEIIKLRKALSEILKPLKEAFDSLASGNKDVEGTMKPMLEAMERLTQETQRSDELVSTIHAIARQTKMLGLNAAIEAARAGDMGKGFAVVADEVRKLAEQTTASVQEVGDVLTDIAEISKALGEPIKQFSAVAQNRVKTIEAIKSQVESLSSMVASAEAVEARLREIL</sequence>
<evidence type="ECO:0000256" key="1">
    <source>
        <dbReference type="ARBA" id="ARBA00023224"/>
    </source>
</evidence>
<dbReference type="InterPro" id="IPR004089">
    <property type="entry name" value="MCPsignal_dom"/>
</dbReference>
<proteinExistence type="predicted"/>
<dbReference type="SUPFAM" id="SSF51735">
    <property type="entry name" value="NAD(P)-binding Rossmann-fold domains"/>
    <property type="match status" value="1"/>
</dbReference>
<dbReference type="RefSeq" id="WP_006584355.1">
    <property type="nucleotide sequence ID" value="NZ_CM001377.1"/>
</dbReference>
<reference evidence="4 5" key="1">
    <citation type="submission" date="2011-10" db="EMBL/GenBank/DDBJ databases">
        <title>The Noncontiguous Finished genome of Thermanaerovibrio velox DSM 12556.</title>
        <authorList>
            <consortium name="US DOE Joint Genome Institute (JGI-PGF)"/>
            <person name="Lucas S."/>
            <person name="Copeland A."/>
            <person name="Lapidus A."/>
            <person name="Glavina del Rio T."/>
            <person name="Dalin E."/>
            <person name="Tice H."/>
            <person name="Bruce D."/>
            <person name="Goodwin L."/>
            <person name="Pitluck S."/>
            <person name="Peters L."/>
            <person name="Mikhailova N."/>
            <person name="Teshima H."/>
            <person name="Kyrpides N."/>
            <person name="Mavromatis K."/>
            <person name="Ivanova N."/>
            <person name="Markowitz V."/>
            <person name="Cheng J.-F."/>
            <person name="Hugenholtz P."/>
            <person name="Woyke T."/>
            <person name="Wu D."/>
            <person name="Spring S."/>
            <person name="Brambilla E.-M."/>
            <person name="Klenk H.-P."/>
            <person name="Eisen J.A."/>
        </authorList>
    </citation>
    <scope>NUCLEOTIDE SEQUENCE [LARGE SCALE GENOMIC DNA]</scope>
    <source>
        <strain evidence="4 5">DSM 12556</strain>
    </source>
</reference>
<dbReference type="InterPro" id="IPR036291">
    <property type="entry name" value="NAD(P)-bd_dom_sf"/>
</dbReference>
<dbReference type="EMBL" id="CM001377">
    <property type="protein sequence ID" value="EHM10861.1"/>
    <property type="molecule type" value="Genomic_DNA"/>
</dbReference>
<evidence type="ECO:0000313" key="5">
    <source>
        <dbReference type="Proteomes" id="UP000005730"/>
    </source>
</evidence>
<gene>
    <name evidence="4" type="ORF">TheveDRAFT_1743</name>
</gene>
<protein>
    <submittedName>
        <fullName evidence="4">Methyl-accepting chemotaxis protein</fullName>
    </submittedName>
</protein>
<dbReference type="GO" id="GO:0007165">
    <property type="term" value="P:signal transduction"/>
    <property type="evidence" value="ECO:0007669"/>
    <property type="project" value="UniProtKB-KW"/>
</dbReference>
<dbReference type="Pfam" id="PF00015">
    <property type="entry name" value="MCPsignal"/>
    <property type="match status" value="1"/>
</dbReference>
<dbReference type="Gene3D" id="1.10.287.950">
    <property type="entry name" value="Methyl-accepting chemotaxis protein"/>
    <property type="match status" value="1"/>
</dbReference>
<dbReference type="HOGENOM" id="CLU_085649_0_0_0"/>
<dbReference type="AlphaFoldDB" id="H0UR24"/>
<organism evidence="4 5">
    <name type="scientific">Thermanaerovibrio velox DSM 12556</name>
    <dbReference type="NCBI Taxonomy" id="926567"/>
    <lineage>
        <taxon>Bacteria</taxon>
        <taxon>Thermotogati</taxon>
        <taxon>Synergistota</taxon>
        <taxon>Synergistia</taxon>
        <taxon>Synergistales</taxon>
        <taxon>Synergistaceae</taxon>
        <taxon>Thermanaerovibrio</taxon>
    </lineage>
</organism>
<dbReference type="STRING" id="926567.TheveDRAFT_1743"/>
<feature type="domain" description="Methyl-accepting transducer" evidence="3">
    <location>
        <begin position="135"/>
        <end position="285"/>
    </location>
</feature>